<reference evidence="2" key="1">
    <citation type="submission" date="2014-11" db="EMBL/GenBank/DDBJ databases">
        <authorList>
            <person name="Amaro Gonzalez C."/>
        </authorList>
    </citation>
    <scope>NUCLEOTIDE SEQUENCE</scope>
</reference>
<dbReference type="EMBL" id="GBXM01054256">
    <property type="protein sequence ID" value="JAH54321.1"/>
    <property type="molecule type" value="Transcribed_RNA"/>
</dbReference>
<dbReference type="EMBL" id="GBXM01051886">
    <property type="protein sequence ID" value="JAH56691.1"/>
    <property type="molecule type" value="Transcribed_RNA"/>
</dbReference>
<dbReference type="AlphaFoldDB" id="A0A0E9TMM8"/>
<evidence type="ECO:0000313" key="2">
    <source>
        <dbReference type="EMBL" id="JAH53988.1"/>
    </source>
</evidence>
<dbReference type="EMBL" id="GBXM01054589">
    <property type="protein sequence ID" value="JAH53988.1"/>
    <property type="molecule type" value="Transcribed_RNA"/>
</dbReference>
<reference evidence="2" key="2">
    <citation type="journal article" date="2015" name="Fish Shellfish Immunol.">
        <title>Early steps in the European eel (Anguilla anguilla)-Vibrio vulnificus interaction in the gills: Role of the RtxA13 toxin.</title>
        <authorList>
            <person name="Callol A."/>
            <person name="Pajuelo D."/>
            <person name="Ebbesson L."/>
            <person name="Teles M."/>
            <person name="MacKenzie S."/>
            <person name="Amaro C."/>
        </authorList>
    </citation>
    <scope>NUCLEOTIDE SEQUENCE</scope>
</reference>
<name>A0A0E9TMM8_ANGAN</name>
<proteinExistence type="predicted"/>
<evidence type="ECO:0000256" key="1">
    <source>
        <dbReference type="SAM" id="MobiDB-lite"/>
    </source>
</evidence>
<organism evidence="2">
    <name type="scientific">Anguilla anguilla</name>
    <name type="common">European freshwater eel</name>
    <name type="synonym">Muraena anguilla</name>
    <dbReference type="NCBI Taxonomy" id="7936"/>
    <lineage>
        <taxon>Eukaryota</taxon>
        <taxon>Metazoa</taxon>
        <taxon>Chordata</taxon>
        <taxon>Craniata</taxon>
        <taxon>Vertebrata</taxon>
        <taxon>Euteleostomi</taxon>
        <taxon>Actinopterygii</taxon>
        <taxon>Neopterygii</taxon>
        <taxon>Teleostei</taxon>
        <taxon>Anguilliformes</taxon>
        <taxon>Anguillidae</taxon>
        <taxon>Anguilla</taxon>
    </lineage>
</organism>
<sequence length="29" mass="3301">MFQVERALSSPSLQKRSFSSLNDRTCPSK</sequence>
<accession>A0A0E9TMM8</accession>
<feature type="region of interest" description="Disordered" evidence="1">
    <location>
        <begin position="1"/>
        <end position="29"/>
    </location>
</feature>
<feature type="compositionally biased region" description="Polar residues" evidence="1">
    <location>
        <begin position="9"/>
        <end position="29"/>
    </location>
</feature>
<protein>
    <submittedName>
        <fullName evidence="2">Uncharacterized protein</fullName>
    </submittedName>
</protein>